<proteinExistence type="predicted"/>
<feature type="compositionally biased region" description="Pro residues" evidence="1">
    <location>
        <begin position="386"/>
        <end position="403"/>
    </location>
</feature>
<dbReference type="AlphaFoldDB" id="A0A179VHI1"/>
<feature type="region of interest" description="Disordered" evidence="1">
    <location>
        <begin position="371"/>
        <end position="409"/>
    </location>
</feature>
<gene>
    <name evidence="2" type="ORF">AWB85_19520</name>
</gene>
<sequence>MGDLQAHSAAKSGAQGAAKTVPPVPLPIDGKSLFVNGARASVDPVAAFIGAAALNRVVKQPALNKVLTDASKPVTLAARESMNELFKKSAQSSLARGVTAASAEAAKRGAILGSRFAATALLRSGTMSIPALGLAINAGLWLFDTGERKAFNNFVSTALGGHAAPALNAPPSPPRTQFLPITEDGNRDAVIERMDQGMVRSNQAAFGYAPAKVWPANPEIITTSNFTPVIDRFNALNKKLDALNESITATFNIGQGDKYVASLWAKTKPGIEALEELKSTILPAVSAQISQGAVAGNNAYQAFRKVNADNRIEINNSTSGLIPFRANYVNESKMSDSTQEMKSAADAMGRAAQGVASAADGFTVPLNGVGLPSANTTGPAARRPEPAPTPAPVPPAPPTPVIKPDPLKDALGALRGMGMMPMPSLPTLPGLGSGGAPQIPGLGNGMGGPKPIDKDLLDRLKDKEKDKDKPKADEKEKPKVDPVTGAPINNTTPPGKPVPAGNPTAPVGTPAANTTQIKGKTFTFDNPRLRDFAHNMTGTDGSAHKTVRQAAAEAGFKLPPPGEDIGRKIDNPAQFKPGMAIMGPGNQNAVYLGEQGGQAWAYSETQGLTTLDKLPKADGPHQGFFALNDGGTPASPQTQQASVQAPAPAPADQPPTPPTGSPSAADTNTGIDQSRSTAPAGLNPANLPSGN</sequence>
<dbReference type="EMBL" id="LQYE01000003">
    <property type="protein sequence ID" value="OAT69736.1"/>
    <property type="molecule type" value="Genomic_DNA"/>
</dbReference>
<organism evidence="2 3">
    <name type="scientific">Mycobacteroides immunogenum</name>
    <dbReference type="NCBI Taxonomy" id="83262"/>
    <lineage>
        <taxon>Bacteria</taxon>
        <taxon>Bacillati</taxon>
        <taxon>Actinomycetota</taxon>
        <taxon>Actinomycetes</taxon>
        <taxon>Mycobacteriales</taxon>
        <taxon>Mycobacteriaceae</taxon>
        <taxon>Mycobacteroides</taxon>
    </lineage>
</organism>
<feature type="compositionally biased region" description="Basic and acidic residues" evidence="1">
    <location>
        <begin position="451"/>
        <end position="480"/>
    </location>
</feature>
<accession>A0A179VHI1</accession>
<feature type="compositionally biased region" description="Polar residues" evidence="1">
    <location>
        <begin position="668"/>
        <end position="677"/>
    </location>
</feature>
<evidence type="ECO:0000256" key="1">
    <source>
        <dbReference type="SAM" id="MobiDB-lite"/>
    </source>
</evidence>
<evidence type="ECO:0000313" key="3">
    <source>
        <dbReference type="Proteomes" id="UP000186919"/>
    </source>
</evidence>
<evidence type="ECO:0000313" key="2">
    <source>
        <dbReference type="EMBL" id="OAT69736.1"/>
    </source>
</evidence>
<feature type="region of interest" description="Disordered" evidence="1">
    <location>
        <begin position="1"/>
        <end position="21"/>
    </location>
</feature>
<feature type="region of interest" description="Disordered" evidence="1">
    <location>
        <begin position="428"/>
        <end position="503"/>
    </location>
</feature>
<comment type="caution">
    <text evidence="2">The sequence shown here is derived from an EMBL/GenBank/DDBJ whole genome shotgun (WGS) entry which is preliminary data.</text>
</comment>
<feature type="compositionally biased region" description="Low complexity" evidence="1">
    <location>
        <begin position="1"/>
        <end position="19"/>
    </location>
</feature>
<reference evidence="2 3" key="1">
    <citation type="submission" date="2016-01" db="EMBL/GenBank/DDBJ databases">
        <title>Mycobacterium immunogenum strain CD11_6 genome sequencing and assembly.</title>
        <authorList>
            <person name="Kaur G."/>
            <person name="Nair G.R."/>
            <person name="Mayilraj S."/>
        </authorList>
    </citation>
    <scope>NUCLEOTIDE SEQUENCE [LARGE SCALE GENOMIC DNA]</scope>
    <source>
        <strain evidence="2 3">CD11-6</strain>
    </source>
</reference>
<feature type="compositionally biased region" description="Pro residues" evidence="1">
    <location>
        <begin position="647"/>
        <end position="660"/>
    </location>
</feature>
<feature type="region of interest" description="Disordered" evidence="1">
    <location>
        <begin position="611"/>
        <end position="691"/>
    </location>
</feature>
<name>A0A179VHI1_9MYCO</name>
<feature type="compositionally biased region" description="Low complexity" evidence="1">
    <location>
        <begin position="633"/>
        <end position="646"/>
    </location>
</feature>
<protein>
    <submittedName>
        <fullName evidence="2">Uncharacterized protein</fullName>
    </submittedName>
</protein>
<dbReference type="Proteomes" id="UP000186919">
    <property type="component" value="Unassembled WGS sequence"/>
</dbReference>